<dbReference type="EMBL" id="CP062310">
    <property type="protein sequence ID" value="QOJ78560.1"/>
    <property type="molecule type" value="Genomic_DNA"/>
</dbReference>
<evidence type="ECO:0000259" key="2">
    <source>
        <dbReference type="Pfam" id="PF05506"/>
    </source>
</evidence>
<feature type="domain" description="Bacterial phospholipase C C-terminal" evidence="2">
    <location>
        <begin position="54"/>
        <end position="118"/>
    </location>
</feature>
<evidence type="ECO:0000313" key="4">
    <source>
        <dbReference type="Proteomes" id="UP000594121"/>
    </source>
</evidence>
<feature type="transmembrane region" description="Helical" evidence="1">
    <location>
        <begin position="17"/>
        <end position="40"/>
    </location>
</feature>
<dbReference type="GO" id="GO:0004629">
    <property type="term" value="F:phospholipase C activity"/>
    <property type="evidence" value="ECO:0007669"/>
    <property type="project" value="InterPro"/>
</dbReference>
<dbReference type="InParanoid" id="A0A7L9FFJ6"/>
<sequence length="127" mass="13619">MDKNDVTSCIAVELAEAAVLVGVVLVLAIAFAFFVSDFVFSATNIELLDIQYSISGNGTVTLYFRNLGTRPTTVTLVKVNGRPYPQNLYIQPGGTATVTLNVEANSALYDIRVVTSAGTEYPILARP</sequence>
<accession>A0A7L9FFJ6</accession>
<gene>
    <name evidence="3" type="ORF">IG193_07330</name>
</gene>
<dbReference type="Pfam" id="PF05506">
    <property type="entry name" value="PLipase_C_C"/>
    <property type="match status" value="1"/>
</dbReference>
<dbReference type="KEGG" id="thel:IG193_07330"/>
<evidence type="ECO:0000313" key="3">
    <source>
        <dbReference type="EMBL" id="QOJ78560.1"/>
    </source>
</evidence>
<keyword evidence="4" id="KW-1185">Reference proteome</keyword>
<name>A0A7L9FFJ6_9CREN</name>
<dbReference type="Proteomes" id="UP000594121">
    <property type="component" value="Chromosome"/>
</dbReference>
<keyword evidence="1" id="KW-1133">Transmembrane helix</keyword>
<reference evidence="3 4" key="1">
    <citation type="submission" date="2020-10" db="EMBL/GenBank/DDBJ databases">
        <title>Thermofilum lucidum 3507LT sp. nov. a novel member of Thermofilaceae family isolated from Chile hot spring, and proposal of description order Thermofilales.</title>
        <authorList>
            <person name="Zayulina K.S."/>
            <person name="Elcheninov A.G."/>
            <person name="Toshchakov S.V."/>
            <person name="Kublanov I.V."/>
        </authorList>
    </citation>
    <scope>NUCLEOTIDE SEQUENCE [LARGE SCALE GENOMIC DNA]</scope>
    <source>
        <strain evidence="3 4">3507LT</strain>
    </source>
</reference>
<protein>
    <submittedName>
        <fullName evidence="3">DUF756 domain-containing protein</fullName>
    </submittedName>
</protein>
<dbReference type="GeneID" id="59149696"/>
<dbReference type="RefSeq" id="WP_192818532.1">
    <property type="nucleotide sequence ID" value="NZ_CP062310.1"/>
</dbReference>
<keyword evidence="1" id="KW-0812">Transmembrane</keyword>
<dbReference type="GO" id="GO:0016042">
    <property type="term" value="P:lipid catabolic process"/>
    <property type="evidence" value="ECO:0007669"/>
    <property type="project" value="InterPro"/>
</dbReference>
<dbReference type="AlphaFoldDB" id="A0A7L9FFJ6"/>
<evidence type="ECO:0000256" key="1">
    <source>
        <dbReference type="SAM" id="Phobius"/>
    </source>
</evidence>
<proteinExistence type="predicted"/>
<dbReference type="InterPro" id="IPR008475">
    <property type="entry name" value="PLipase_C_C"/>
</dbReference>
<organism evidence="3 4">
    <name type="scientific">Infirmifilum lucidum</name>
    <dbReference type="NCBI Taxonomy" id="2776706"/>
    <lineage>
        <taxon>Archaea</taxon>
        <taxon>Thermoproteota</taxon>
        <taxon>Thermoprotei</taxon>
        <taxon>Thermofilales</taxon>
        <taxon>Thermofilaceae</taxon>
        <taxon>Infirmifilum</taxon>
    </lineage>
</organism>
<keyword evidence="1" id="KW-0472">Membrane</keyword>